<organism evidence="3 4">
    <name type="scientific">Tothia fuscella</name>
    <dbReference type="NCBI Taxonomy" id="1048955"/>
    <lineage>
        <taxon>Eukaryota</taxon>
        <taxon>Fungi</taxon>
        <taxon>Dikarya</taxon>
        <taxon>Ascomycota</taxon>
        <taxon>Pezizomycotina</taxon>
        <taxon>Dothideomycetes</taxon>
        <taxon>Pleosporomycetidae</taxon>
        <taxon>Venturiales</taxon>
        <taxon>Cylindrosympodiaceae</taxon>
        <taxon>Tothia</taxon>
    </lineage>
</organism>
<dbReference type="OrthoDB" id="5215637at2759"/>
<protein>
    <submittedName>
        <fullName evidence="3">Uncharacterized protein</fullName>
    </submittedName>
</protein>
<feature type="region of interest" description="Disordered" evidence="1">
    <location>
        <begin position="226"/>
        <end position="256"/>
    </location>
</feature>
<sequence length="256" mass="26509">MSSKDCYFPNGAFAPNYTPCDPGTKNSACCSTGQTCTTHGLCFDNGYLARGACTDKNWDNEACPKYCYTSDGPKNGSIDGPHYVLSCGTYILAKTFVCAGKGEFGTGVPNCTSDNIMQFQDPAGVDLIINSTKSIASGSSSSASKSTSTPTSTSTSAFCAPAAQFNSSSPNGVSGGTIGAAVIAALFGTAFLITLALLILQMKKRKSDRGEADRKISELDGSYVVGSGDVKHEYQPTSPPPVELAGAGRKPELYGS</sequence>
<name>A0A9P4NHF3_9PEZI</name>
<evidence type="ECO:0000313" key="4">
    <source>
        <dbReference type="Proteomes" id="UP000800235"/>
    </source>
</evidence>
<evidence type="ECO:0000313" key="3">
    <source>
        <dbReference type="EMBL" id="KAF2421163.1"/>
    </source>
</evidence>
<dbReference type="EMBL" id="MU007101">
    <property type="protein sequence ID" value="KAF2421163.1"/>
    <property type="molecule type" value="Genomic_DNA"/>
</dbReference>
<gene>
    <name evidence="3" type="ORF">EJ08DRAFT_738318</name>
</gene>
<comment type="caution">
    <text evidence="3">The sequence shown here is derived from an EMBL/GenBank/DDBJ whole genome shotgun (WGS) entry which is preliminary data.</text>
</comment>
<proteinExistence type="predicted"/>
<dbReference type="AlphaFoldDB" id="A0A9P4NHF3"/>
<accession>A0A9P4NHF3</accession>
<feature type="transmembrane region" description="Helical" evidence="2">
    <location>
        <begin position="178"/>
        <end position="200"/>
    </location>
</feature>
<keyword evidence="2" id="KW-1133">Transmembrane helix</keyword>
<evidence type="ECO:0000256" key="2">
    <source>
        <dbReference type="SAM" id="Phobius"/>
    </source>
</evidence>
<keyword evidence="4" id="KW-1185">Reference proteome</keyword>
<reference evidence="3" key="1">
    <citation type="journal article" date="2020" name="Stud. Mycol.">
        <title>101 Dothideomycetes genomes: a test case for predicting lifestyles and emergence of pathogens.</title>
        <authorList>
            <person name="Haridas S."/>
            <person name="Albert R."/>
            <person name="Binder M."/>
            <person name="Bloem J."/>
            <person name="Labutti K."/>
            <person name="Salamov A."/>
            <person name="Andreopoulos B."/>
            <person name="Baker S."/>
            <person name="Barry K."/>
            <person name="Bills G."/>
            <person name="Bluhm B."/>
            <person name="Cannon C."/>
            <person name="Castanera R."/>
            <person name="Culley D."/>
            <person name="Daum C."/>
            <person name="Ezra D."/>
            <person name="Gonzalez J."/>
            <person name="Henrissat B."/>
            <person name="Kuo A."/>
            <person name="Liang C."/>
            <person name="Lipzen A."/>
            <person name="Lutzoni F."/>
            <person name="Magnuson J."/>
            <person name="Mondo S."/>
            <person name="Nolan M."/>
            <person name="Ohm R."/>
            <person name="Pangilinan J."/>
            <person name="Park H.-J."/>
            <person name="Ramirez L."/>
            <person name="Alfaro M."/>
            <person name="Sun H."/>
            <person name="Tritt A."/>
            <person name="Yoshinaga Y."/>
            <person name="Zwiers L.-H."/>
            <person name="Turgeon B."/>
            <person name="Goodwin S."/>
            <person name="Spatafora J."/>
            <person name="Crous P."/>
            <person name="Grigoriev I."/>
        </authorList>
    </citation>
    <scope>NUCLEOTIDE SEQUENCE</scope>
    <source>
        <strain evidence="3">CBS 130266</strain>
    </source>
</reference>
<dbReference type="Proteomes" id="UP000800235">
    <property type="component" value="Unassembled WGS sequence"/>
</dbReference>
<keyword evidence="2" id="KW-0812">Transmembrane</keyword>
<evidence type="ECO:0000256" key="1">
    <source>
        <dbReference type="SAM" id="MobiDB-lite"/>
    </source>
</evidence>
<keyword evidence="2" id="KW-0472">Membrane</keyword>